<reference evidence="3" key="1">
    <citation type="submission" date="2018-06" db="EMBL/GenBank/DDBJ databases">
        <authorList>
            <person name="Zhirakovskaya E."/>
        </authorList>
    </citation>
    <scope>NUCLEOTIDE SEQUENCE</scope>
</reference>
<organism evidence="3">
    <name type="scientific">hydrothermal vent metagenome</name>
    <dbReference type="NCBI Taxonomy" id="652676"/>
    <lineage>
        <taxon>unclassified sequences</taxon>
        <taxon>metagenomes</taxon>
        <taxon>ecological metagenomes</taxon>
    </lineage>
</organism>
<sequence>MKKRLIITLLLFLSALSWVGLANAQTTGGWQASYWNNTDLSGTPVLYQLETDQFGNPELNRLWGTQHPWPQVDKDFFSARWERTIFMEPGRYRFSATADDGIRVWVNNQLIVDEWLNQVVATHLGYYDVTQAGDVDIRIEYYEYQHEAIARLTWDRIFGSDTAVSNQLYQATITGWRGEYFNNRIVAGVPALVRDDAAIDFDWGVNSPAIQSINAEAFSVRWTRTLNLPAGVYRFTTTTDDGVRLYINNVLVLDKWRNQTVFTSHTIDVAHGGGAMQVKVEYFDDVGLAAAKLTWEKIGEATAGAAAPRGFWRGEYYDNSVLASQPALVRYDNEINFDWGIDSPVPQYLIRDAFSIRWTGTLDLPAGQYLFTTSTDDGVRLWVNNQLIINKWRNQAELAFSFQVTLPGGPVPVKMEYYNAEHKAAAHLTWDRLDGPLPENRGMVLQTAPSASPSQAGSLGNTPPITLPAINIPPDTPTTTISIETLNVRAEPSMLSEKIGTVKRGDVVAILGRNEFNNWLQAALPDNSLGWLHVL</sequence>
<feature type="domain" description="PA14" evidence="2">
    <location>
        <begin position="25"/>
        <end position="168"/>
    </location>
</feature>
<dbReference type="SMART" id="SM00758">
    <property type="entry name" value="PA14"/>
    <property type="match status" value="3"/>
</dbReference>
<dbReference type="InterPro" id="IPR003646">
    <property type="entry name" value="SH3-like_bac-type"/>
</dbReference>
<evidence type="ECO:0008006" key="4">
    <source>
        <dbReference type="Google" id="ProtNLM"/>
    </source>
</evidence>
<dbReference type="SUPFAM" id="SSF56988">
    <property type="entry name" value="Anthrax protective antigen"/>
    <property type="match status" value="3"/>
</dbReference>
<dbReference type="InterPro" id="IPR037524">
    <property type="entry name" value="PA14/GLEYA"/>
</dbReference>
<evidence type="ECO:0000259" key="1">
    <source>
        <dbReference type="PROSITE" id="PS51781"/>
    </source>
</evidence>
<proteinExistence type="predicted"/>
<dbReference type="Gene3D" id="3.90.182.10">
    <property type="entry name" value="Toxin - Anthrax Protective Antigen,domain 1"/>
    <property type="match status" value="3"/>
</dbReference>
<dbReference type="Pfam" id="PF07691">
    <property type="entry name" value="PA14"/>
    <property type="match status" value="3"/>
</dbReference>
<evidence type="ECO:0000259" key="2">
    <source>
        <dbReference type="PROSITE" id="PS51820"/>
    </source>
</evidence>
<feature type="domain" description="PA14" evidence="2">
    <location>
        <begin position="171"/>
        <end position="309"/>
    </location>
</feature>
<feature type="domain" description="PA14" evidence="2">
    <location>
        <begin position="307"/>
        <end position="444"/>
    </location>
</feature>
<gene>
    <name evidence="3" type="ORF">MNBD_CHLOROFLEXI01-3600</name>
</gene>
<accession>A0A3B0WGI6</accession>
<protein>
    <recommendedName>
        <fullName evidence="4">PA14 domain-containing protein</fullName>
    </recommendedName>
</protein>
<dbReference type="Pfam" id="PF08239">
    <property type="entry name" value="SH3_3"/>
    <property type="match status" value="1"/>
</dbReference>
<feature type="domain" description="SH3b" evidence="1">
    <location>
        <begin position="476"/>
        <end position="535"/>
    </location>
</feature>
<feature type="non-terminal residue" evidence="3">
    <location>
        <position position="535"/>
    </location>
</feature>
<evidence type="ECO:0000313" key="3">
    <source>
        <dbReference type="EMBL" id="VAW43586.1"/>
    </source>
</evidence>
<dbReference type="Gene3D" id="2.30.30.40">
    <property type="entry name" value="SH3 Domains"/>
    <property type="match status" value="1"/>
</dbReference>
<dbReference type="EMBL" id="UOEU01001117">
    <property type="protein sequence ID" value="VAW43586.1"/>
    <property type="molecule type" value="Genomic_DNA"/>
</dbReference>
<dbReference type="PROSITE" id="PS51820">
    <property type="entry name" value="PA14"/>
    <property type="match status" value="3"/>
</dbReference>
<dbReference type="InterPro" id="IPR011658">
    <property type="entry name" value="PA14_dom"/>
</dbReference>
<dbReference type="AlphaFoldDB" id="A0A3B0WGI6"/>
<name>A0A3B0WGI6_9ZZZZ</name>
<dbReference type="PROSITE" id="PS51781">
    <property type="entry name" value="SH3B"/>
    <property type="match status" value="1"/>
</dbReference>